<organism evidence="2 3">
    <name type="scientific">Legionella beliardensis</name>
    <dbReference type="NCBI Taxonomy" id="91822"/>
    <lineage>
        <taxon>Bacteria</taxon>
        <taxon>Pseudomonadati</taxon>
        <taxon>Pseudomonadota</taxon>
        <taxon>Gammaproteobacteria</taxon>
        <taxon>Legionellales</taxon>
        <taxon>Legionellaceae</taxon>
        <taxon>Legionella</taxon>
    </lineage>
</organism>
<evidence type="ECO:0000259" key="1">
    <source>
        <dbReference type="Pfam" id="PF06048"/>
    </source>
</evidence>
<protein>
    <submittedName>
        <fullName evidence="2">Inner membrane protein</fullName>
    </submittedName>
</protein>
<dbReference type="AlphaFoldDB" id="A0A378HZU6"/>
<keyword evidence="3" id="KW-1185">Reference proteome</keyword>
<evidence type="ECO:0000313" key="2">
    <source>
        <dbReference type="EMBL" id="STX28468.1"/>
    </source>
</evidence>
<feature type="domain" description="DUF927" evidence="1">
    <location>
        <begin position="1"/>
        <end position="31"/>
    </location>
</feature>
<gene>
    <name evidence="2" type="ORF">NCTC13315_00998</name>
</gene>
<reference evidence="2 3" key="1">
    <citation type="submission" date="2018-06" db="EMBL/GenBank/DDBJ databases">
        <authorList>
            <consortium name="Pathogen Informatics"/>
            <person name="Doyle S."/>
        </authorList>
    </citation>
    <scope>NUCLEOTIDE SEQUENCE [LARGE SCALE GENOMIC DNA]</scope>
    <source>
        <strain evidence="2 3">NCTC13315</strain>
    </source>
</reference>
<dbReference type="Pfam" id="PF06048">
    <property type="entry name" value="DUF927"/>
    <property type="match status" value="1"/>
</dbReference>
<dbReference type="InterPro" id="IPR009270">
    <property type="entry name" value="DUF927"/>
</dbReference>
<proteinExistence type="predicted"/>
<dbReference type="Proteomes" id="UP000254968">
    <property type="component" value="Unassembled WGS sequence"/>
</dbReference>
<sequence>MDPKEAGEAAYLLANGQGKTRATRQGIAKPASRWSLFFLSAGEESLMSLMARIGQRTNVGQEIRLADIEADAGFHMGIFENIHNQLSPATMALSLKEYSGKYYGAVGLEWLKKVVANRQAIASKINGLIQEFINKLAIANATGQIIRVARRFALVAIAGELASHYGLTGWEKGESFSAAQKCFNVWLDAFGSEGNREDRAILAQVRAFFESHGASRFDNVRTPNNERVLNRAGFYSTDDEGYRVYMVLTEVFKKELCLGFEPRIVVRVLMNEGWLRPAADGLPTHKPRIRGVGTPRVYKFTDKIWGGE</sequence>
<accession>A0A378HZU6</accession>
<dbReference type="EMBL" id="UGNV01000001">
    <property type="protein sequence ID" value="STX28468.1"/>
    <property type="molecule type" value="Genomic_DNA"/>
</dbReference>
<name>A0A378HZU6_9GAMM</name>
<evidence type="ECO:0000313" key="3">
    <source>
        <dbReference type="Proteomes" id="UP000254968"/>
    </source>
</evidence>